<dbReference type="GeneID" id="10510286"/>
<dbReference type="VEuPathDB" id="AmoebaDB:DICPUDRAFT_86229"/>
<accession>F0ZAC5</accession>
<organism evidence="2 3">
    <name type="scientific">Dictyostelium purpureum</name>
    <name type="common">Slime mold</name>
    <dbReference type="NCBI Taxonomy" id="5786"/>
    <lineage>
        <taxon>Eukaryota</taxon>
        <taxon>Amoebozoa</taxon>
        <taxon>Evosea</taxon>
        <taxon>Eumycetozoa</taxon>
        <taxon>Dictyostelia</taxon>
        <taxon>Dictyosteliales</taxon>
        <taxon>Dictyosteliaceae</taxon>
        <taxon>Dictyostelium</taxon>
    </lineage>
</organism>
<dbReference type="KEGG" id="dpp:DICPUDRAFT_86229"/>
<dbReference type="InterPro" id="IPR032675">
    <property type="entry name" value="LRR_dom_sf"/>
</dbReference>
<dbReference type="FunCoup" id="F0ZAC5">
    <property type="interactions" value="937"/>
</dbReference>
<protein>
    <recommendedName>
        <fullName evidence="4">F-box domain-containing protein</fullName>
    </recommendedName>
</protein>
<feature type="region of interest" description="Disordered" evidence="1">
    <location>
        <begin position="1"/>
        <end position="37"/>
    </location>
</feature>
<dbReference type="Proteomes" id="UP000001064">
    <property type="component" value="Unassembled WGS sequence"/>
</dbReference>
<dbReference type="Pfam" id="PF13516">
    <property type="entry name" value="LRR_6"/>
    <property type="match status" value="2"/>
</dbReference>
<dbReference type="InterPro" id="IPR001611">
    <property type="entry name" value="Leu-rich_rpt"/>
</dbReference>
<proteinExistence type="predicted"/>
<dbReference type="SUPFAM" id="SSF52047">
    <property type="entry name" value="RNI-like"/>
    <property type="match status" value="1"/>
</dbReference>
<evidence type="ECO:0000256" key="1">
    <source>
        <dbReference type="SAM" id="MobiDB-lite"/>
    </source>
</evidence>
<dbReference type="PANTHER" id="PTHR24114">
    <property type="entry name" value="LEUCINE RICH REPEAT FAMILY PROTEIN"/>
    <property type="match status" value="1"/>
</dbReference>
<evidence type="ECO:0000313" key="3">
    <source>
        <dbReference type="Proteomes" id="UP000001064"/>
    </source>
</evidence>
<gene>
    <name evidence="2" type="ORF">DICPUDRAFT_86229</name>
</gene>
<reference evidence="3" key="1">
    <citation type="journal article" date="2011" name="Genome Biol.">
        <title>Comparative genomics of the social amoebae Dictyostelium discoideum and Dictyostelium purpureum.</title>
        <authorList>
            <consortium name="US DOE Joint Genome Institute (JGI-PGF)"/>
            <person name="Sucgang R."/>
            <person name="Kuo A."/>
            <person name="Tian X."/>
            <person name="Salerno W."/>
            <person name="Parikh A."/>
            <person name="Feasley C.L."/>
            <person name="Dalin E."/>
            <person name="Tu H."/>
            <person name="Huang E."/>
            <person name="Barry K."/>
            <person name="Lindquist E."/>
            <person name="Shapiro H."/>
            <person name="Bruce D."/>
            <person name="Schmutz J."/>
            <person name="Salamov A."/>
            <person name="Fey P."/>
            <person name="Gaudet P."/>
            <person name="Anjard C."/>
            <person name="Babu M.M."/>
            <person name="Basu S."/>
            <person name="Bushmanova Y."/>
            <person name="van der Wel H."/>
            <person name="Katoh-Kurasawa M."/>
            <person name="Dinh C."/>
            <person name="Coutinho P.M."/>
            <person name="Saito T."/>
            <person name="Elias M."/>
            <person name="Schaap P."/>
            <person name="Kay R.R."/>
            <person name="Henrissat B."/>
            <person name="Eichinger L."/>
            <person name="Rivero F."/>
            <person name="Putnam N.H."/>
            <person name="West C.M."/>
            <person name="Loomis W.F."/>
            <person name="Chisholm R.L."/>
            <person name="Shaulsky G."/>
            <person name="Strassmann J.E."/>
            <person name="Queller D.C."/>
            <person name="Kuspa A."/>
            <person name="Grigoriev I.V."/>
        </authorList>
    </citation>
    <scope>NUCLEOTIDE SEQUENCE [LARGE SCALE GENOMIC DNA]</scope>
    <source>
        <strain evidence="3">QSDP1</strain>
    </source>
</reference>
<keyword evidence="3" id="KW-1185">Reference proteome</keyword>
<dbReference type="AlphaFoldDB" id="F0ZAC5"/>
<dbReference type="eggNOG" id="ENOG502RH3F">
    <property type="taxonomic scope" value="Eukaryota"/>
</dbReference>
<dbReference type="SMART" id="SM00368">
    <property type="entry name" value="LRR_RI"/>
    <property type="match status" value="4"/>
</dbReference>
<sequence length="439" mass="50354">MSFLFKKKKDKSSTDSKDKKKDTKKKDSKKKDKKSMSKLSIDSLPNLLLANILTIVSDEHHDNVSAYRLVCKLWSDVIVKQVPVRINFNKKTSDSKQLLGFYHVHRTIVKFSKISYLSFRANKSLDVDLLLDLFNGSQKRFCESLVHLDIGKMELQTRDPKMQLINTVLKNFPNLAVLDISENEINTASLRLFADSLSNNSSLQCLNISINPIGDEEGCKLLGSKIFKESRNSIRFLNVRACGINGVSIEQNHNNFNALESLFFDDSTSSLYPKVHKIHSLLVGHNPLGVSGAATLEKLLLKNDSLGYLDMEYCSLSTDGFLMLSKALLQNISLEFLDLSNNQINYTDEVRLFEENFEKHRQSKLVHLETSMNKWQYEKRKHNSESFLFPLLCLKNYDLRYTLVDCLSSIENKGYYCPLKFRQLSVISDKPLYSQRKCE</sequence>
<feature type="compositionally biased region" description="Basic residues" evidence="1">
    <location>
        <begin position="1"/>
        <end position="10"/>
    </location>
</feature>
<dbReference type="InterPro" id="IPR052394">
    <property type="entry name" value="LRR-containing"/>
</dbReference>
<dbReference type="RefSeq" id="XP_003284351.1">
    <property type="nucleotide sequence ID" value="XM_003284303.1"/>
</dbReference>
<dbReference type="OMA" id="RACGING"/>
<dbReference type="Gene3D" id="3.80.10.10">
    <property type="entry name" value="Ribonuclease Inhibitor"/>
    <property type="match status" value="2"/>
</dbReference>
<dbReference type="InParanoid" id="F0ZAC5"/>
<dbReference type="EMBL" id="GL870963">
    <property type="protein sequence ID" value="EGC39099.1"/>
    <property type="molecule type" value="Genomic_DNA"/>
</dbReference>
<dbReference type="PANTHER" id="PTHR24114:SF2">
    <property type="entry name" value="F-BOX DOMAIN-CONTAINING PROTEIN-RELATED"/>
    <property type="match status" value="1"/>
</dbReference>
<evidence type="ECO:0000313" key="2">
    <source>
        <dbReference type="EMBL" id="EGC39099.1"/>
    </source>
</evidence>
<feature type="compositionally biased region" description="Basic and acidic residues" evidence="1">
    <location>
        <begin position="11"/>
        <end position="25"/>
    </location>
</feature>
<name>F0ZAC5_DICPU</name>
<dbReference type="OrthoDB" id="10558988at2759"/>
<evidence type="ECO:0008006" key="4">
    <source>
        <dbReference type="Google" id="ProtNLM"/>
    </source>
</evidence>